<evidence type="ECO:0000259" key="1">
    <source>
        <dbReference type="Pfam" id="PF19480"/>
    </source>
</evidence>
<dbReference type="InterPro" id="IPR011051">
    <property type="entry name" value="RmlC_Cupin_sf"/>
</dbReference>
<dbReference type="Gene3D" id="2.60.120.10">
    <property type="entry name" value="Jelly Rolls"/>
    <property type="match status" value="1"/>
</dbReference>
<gene>
    <name evidence="2" type="ORF">HMPREF0654_06160</name>
</gene>
<dbReference type="SUPFAM" id="SSF51182">
    <property type="entry name" value="RmlC-like cupins"/>
    <property type="match status" value="1"/>
</dbReference>
<dbReference type="InterPro" id="IPR014710">
    <property type="entry name" value="RmlC-like_jellyroll"/>
</dbReference>
<dbReference type="InterPro" id="IPR027565">
    <property type="entry name" value="Cupin_WbuC"/>
</dbReference>
<protein>
    <recommendedName>
        <fullName evidence="1">Cupin fold metalloprotein WbuC cupin domain-containing protein</fullName>
    </recommendedName>
</protein>
<dbReference type="AlphaFoldDB" id="A0A096ARB5"/>
<evidence type="ECO:0000313" key="3">
    <source>
        <dbReference type="Proteomes" id="UP000029538"/>
    </source>
</evidence>
<name>A0A096ARB5_9BACT</name>
<dbReference type="Proteomes" id="UP000029538">
    <property type="component" value="Unassembled WGS sequence"/>
</dbReference>
<feature type="domain" description="Cupin fold metalloprotein WbuC cupin" evidence="1">
    <location>
        <begin position="4"/>
        <end position="82"/>
    </location>
</feature>
<reference evidence="2 3" key="1">
    <citation type="submission" date="2014-07" db="EMBL/GenBank/DDBJ databases">
        <authorList>
            <person name="McCorrison J."/>
            <person name="Sanka R."/>
            <person name="Torralba M."/>
            <person name="Gillis M."/>
            <person name="Haft D.H."/>
            <person name="Methe B."/>
            <person name="Sutton G."/>
            <person name="Nelson K.E."/>
        </authorList>
    </citation>
    <scope>NUCLEOTIDE SEQUENCE [LARGE SCALE GENOMIC DNA]</scope>
    <source>
        <strain evidence="2 3">DNF00882</strain>
    </source>
</reference>
<dbReference type="Pfam" id="PF19480">
    <property type="entry name" value="DUF6016"/>
    <property type="match status" value="1"/>
</dbReference>
<organism evidence="2 3">
    <name type="scientific">Prevotella disiens DNF00882</name>
    <dbReference type="NCBI Taxonomy" id="1401075"/>
    <lineage>
        <taxon>Bacteria</taxon>
        <taxon>Pseudomonadati</taxon>
        <taxon>Bacteroidota</taxon>
        <taxon>Bacteroidia</taxon>
        <taxon>Bacteroidales</taxon>
        <taxon>Prevotellaceae</taxon>
        <taxon>Prevotella</taxon>
    </lineage>
</organism>
<dbReference type="NCBIfam" id="TIGR04366">
    <property type="entry name" value="cupin_WbuC"/>
    <property type="match status" value="1"/>
</dbReference>
<dbReference type="EMBL" id="JRNR01000054">
    <property type="protein sequence ID" value="KGF49246.1"/>
    <property type="molecule type" value="Genomic_DNA"/>
</dbReference>
<accession>A0A096ARB5</accession>
<sequence>MVINELIIKELLEKASTNERKRINYDLRNNDSDTSQRMLNALMPETIVDIHRHTKTSETIIVLHGEVTEIFYDENGKEIVRYTLSPNSGNIGLQIPKGQWHSIVANEPSVIIEMKDGKYIPLGEEDILKVKM</sequence>
<proteinExistence type="predicted"/>
<dbReference type="RefSeq" id="WP_036883270.1">
    <property type="nucleotide sequence ID" value="NZ_JRNR01000054.1"/>
</dbReference>
<evidence type="ECO:0000313" key="2">
    <source>
        <dbReference type="EMBL" id="KGF49246.1"/>
    </source>
</evidence>
<dbReference type="InterPro" id="IPR046058">
    <property type="entry name" value="WbuC_cupin"/>
</dbReference>
<comment type="caution">
    <text evidence="2">The sequence shown here is derived from an EMBL/GenBank/DDBJ whole genome shotgun (WGS) entry which is preliminary data.</text>
</comment>